<evidence type="ECO:0000313" key="3">
    <source>
        <dbReference type="Proteomes" id="UP000654913"/>
    </source>
</evidence>
<dbReference type="AlphaFoldDB" id="A0A7R8ANV3"/>
<name>A0A7R8ANV3_9EURO</name>
<gene>
    <name evidence="2" type="ORF">APUU_40632A</name>
</gene>
<dbReference type="Pfam" id="PF13302">
    <property type="entry name" value="Acetyltransf_3"/>
    <property type="match status" value="1"/>
</dbReference>
<dbReference type="Proteomes" id="UP000654913">
    <property type="component" value="Chromosome 4"/>
</dbReference>
<protein>
    <recommendedName>
        <fullName evidence="1">N-acetyltransferase domain-containing protein</fullName>
    </recommendedName>
</protein>
<keyword evidence="3" id="KW-1185">Reference proteome</keyword>
<dbReference type="SUPFAM" id="SSF55729">
    <property type="entry name" value="Acyl-CoA N-acyltransferases (Nat)"/>
    <property type="match status" value="1"/>
</dbReference>
<organism evidence="2 3">
    <name type="scientific">Aspergillus puulaauensis</name>
    <dbReference type="NCBI Taxonomy" id="1220207"/>
    <lineage>
        <taxon>Eukaryota</taxon>
        <taxon>Fungi</taxon>
        <taxon>Dikarya</taxon>
        <taxon>Ascomycota</taxon>
        <taxon>Pezizomycotina</taxon>
        <taxon>Eurotiomycetes</taxon>
        <taxon>Eurotiomycetidae</taxon>
        <taxon>Eurotiales</taxon>
        <taxon>Aspergillaceae</taxon>
        <taxon>Aspergillus</taxon>
    </lineage>
</organism>
<dbReference type="InterPro" id="IPR016181">
    <property type="entry name" value="Acyl_CoA_acyltransferase"/>
</dbReference>
<dbReference type="InterPro" id="IPR000182">
    <property type="entry name" value="GNAT_dom"/>
</dbReference>
<evidence type="ECO:0000259" key="1">
    <source>
        <dbReference type="PROSITE" id="PS51186"/>
    </source>
</evidence>
<dbReference type="RefSeq" id="XP_041556382.1">
    <property type="nucleotide sequence ID" value="XM_041703726.1"/>
</dbReference>
<dbReference type="InterPro" id="IPR051531">
    <property type="entry name" value="N-acetyltransferase"/>
</dbReference>
<proteinExistence type="predicted"/>
<dbReference type="Gene3D" id="3.40.630.30">
    <property type="match status" value="1"/>
</dbReference>
<feature type="domain" description="N-acetyltransferase" evidence="1">
    <location>
        <begin position="34"/>
        <end position="210"/>
    </location>
</feature>
<dbReference type="EMBL" id="AP024446">
    <property type="protein sequence ID" value="BCS24188.1"/>
    <property type="molecule type" value="Genomic_DNA"/>
</dbReference>
<dbReference type="PROSITE" id="PS51186">
    <property type="entry name" value="GNAT"/>
    <property type="match status" value="1"/>
</dbReference>
<dbReference type="GO" id="GO:0016747">
    <property type="term" value="F:acyltransferase activity, transferring groups other than amino-acyl groups"/>
    <property type="evidence" value="ECO:0007669"/>
    <property type="project" value="InterPro"/>
</dbReference>
<evidence type="ECO:0000313" key="2">
    <source>
        <dbReference type="EMBL" id="BCS24188.1"/>
    </source>
</evidence>
<reference evidence="2" key="1">
    <citation type="submission" date="2021-01" db="EMBL/GenBank/DDBJ databases">
        <authorList>
            <consortium name="Aspergillus puulaauensis MK2 genome sequencing consortium"/>
            <person name="Kazuki M."/>
            <person name="Futagami T."/>
        </authorList>
    </citation>
    <scope>NUCLEOTIDE SEQUENCE</scope>
    <source>
        <strain evidence="2">MK2</strain>
    </source>
</reference>
<dbReference type="OrthoDB" id="630895at2759"/>
<sequence length="211" mass="23350">MDPRPRESSVSHHPSQAARVIIPVTTDTIRTKQLILRPLTLSDANDIFEYRRLRTVADWLNPIIPHQNVDETRDCIRQTILTTPDASGAIGRQFFFALLFADDPAGRAIGTVGISALSPVPTLEFCTHPSTWNRGLATEAVGALVDAWWKLPRINVNSDGPEGPERLFAWCSTSNSGALRVLYNNGFNTYYGMSVSGQELTLFVLEKPQGE</sequence>
<dbReference type="GeneID" id="64974193"/>
<accession>A0A7R8ANV3</accession>
<reference evidence="2" key="2">
    <citation type="submission" date="2021-02" db="EMBL/GenBank/DDBJ databases">
        <title>Aspergillus puulaauensis MK2 genome sequence.</title>
        <authorList>
            <person name="Futagami T."/>
            <person name="Mori K."/>
            <person name="Kadooka C."/>
            <person name="Tanaka T."/>
        </authorList>
    </citation>
    <scope>NUCLEOTIDE SEQUENCE</scope>
    <source>
        <strain evidence="2">MK2</strain>
    </source>
</reference>
<dbReference type="PANTHER" id="PTHR43792">
    <property type="entry name" value="GNAT FAMILY, PUTATIVE (AFU_ORTHOLOGUE AFUA_3G00765)-RELATED-RELATED"/>
    <property type="match status" value="1"/>
</dbReference>
<dbReference type="KEGG" id="apuu:APUU_40632A"/>
<dbReference type="PANTHER" id="PTHR43792:SF1">
    <property type="entry name" value="N-ACETYLTRANSFERASE DOMAIN-CONTAINING PROTEIN"/>
    <property type="match status" value="1"/>
</dbReference>